<dbReference type="EMBL" id="ML181678">
    <property type="protein sequence ID" value="THU75688.1"/>
    <property type="molecule type" value="Genomic_DNA"/>
</dbReference>
<name>A0A4S8KKL2_DENBC</name>
<feature type="non-terminal residue" evidence="2">
    <location>
        <position position="1"/>
    </location>
</feature>
<protein>
    <submittedName>
        <fullName evidence="2">Uncharacterized protein</fullName>
    </submittedName>
</protein>
<dbReference type="Proteomes" id="UP000297245">
    <property type="component" value="Unassembled WGS sequence"/>
</dbReference>
<reference evidence="2 3" key="1">
    <citation type="journal article" date="2019" name="Nat. Ecol. Evol.">
        <title>Megaphylogeny resolves global patterns of mushroom evolution.</title>
        <authorList>
            <person name="Varga T."/>
            <person name="Krizsan K."/>
            <person name="Foldi C."/>
            <person name="Dima B."/>
            <person name="Sanchez-Garcia M."/>
            <person name="Sanchez-Ramirez S."/>
            <person name="Szollosi G.J."/>
            <person name="Szarkandi J.G."/>
            <person name="Papp V."/>
            <person name="Albert L."/>
            <person name="Andreopoulos W."/>
            <person name="Angelini C."/>
            <person name="Antonin V."/>
            <person name="Barry K.W."/>
            <person name="Bougher N.L."/>
            <person name="Buchanan P."/>
            <person name="Buyck B."/>
            <person name="Bense V."/>
            <person name="Catcheside P."/>
            <person name="Chovatia M."/>
            <person name="Cooper J."/>
            <person name="Damon W."/>
            <person name="Desjardin D."/>
            <person name="Finy P."/>
            <person name="Geml J."/>
            <person name="Haridas S."/>
            <person name="Hughes K."/>
            <person name="Justo A."/>
            <person name="Karasinski D."/>
            <person name="Kautmanova I."/>
            <person name="Kiss B."/>
            <person name="Kocsube S."/>
            <person name="Kotiranta H."/>
            <person name="LaButti K.M."/>
            <person name="Lechner B.E."/>
            <person name="Liimatainen K."/>
            <person name="Lipzen A."/>
            <person name="Lukacs Z."/>
            <person name="Mihaltcheva S."/>
            <person name="Morgado L.N."/>
            <person name="Niskanen T."/>
            <person name="Noordeloos M.E."/>
            <person name="Ohm R.A."/>
            <person name="Ortiz-Santana B."/>
            <person name="Ovrebo C."/>
            <person name="Racz N."/>
            <person name="Riley R."/>
            <person name="Savchenko A."/>
            <person name="Shiryaev A."/>
            <person name="Soop K."/>
            <person name="Spirin V."/>
            <person name="Szebenyi C."/>
            <person name="Tomsovsky M."/>
            <person name="Tulloss R.E."/>
            <person name="Uehling J."/>
            <person name="Grigoriev I.V."/>
            <person name="Vagvolgyi C."/>
            <person name="Papp T."/>
            <person name="Martin F.M."/>
            <person name="Miettinen O."/>
            <person name="Hibbett D.S."/>
            <person name="Nagy L.G."/>
        </authorList>
    </citation>
    <scope>NUCLEOTIDE SEQUENCE [LARGE SCALE GENOMIC DNA]</scope>
    <source>
        <strain evidence="2 3">CBS 962.96</strain>
    </source>
</reference>
<evidence type="ECO:0000313" key="3">
    <source>
        <dbReference type="Proteomes" id="UP000297245"/>
    </source>
</evidence>
<dbReference type="OrthoDB" id="3048815at2759"/>
<keyword evidence="3" id="KW-1185">Reference proteome</keyword>
<feature type="compositionally biased region" description="Basic residues" evidence="1">
    <location>
        <begin position="362"/>
        <end position="373"/>
    </location>
</feature>
<gene>
    <name evidence="2" type="ORF">K435DRAFT_880345</name>
</gene>
<evidence type="ECO:0000256" key="1">
    <source>
        <dbReference type="SAM" id="MobiDB-lite"/>
    </source>
</evidence>
<accession>A0A4S8KKL2</accession>
<dbReference type="AlphaFoldDB" id="A0A4S8KKL2"/>
<sequence length="373" mass="42616">HDDVLDTYVNKPLFQAFPLSEGQQYFKQQTWDLALAPNIKDTPVDPHTKQAVTPEDLIKGQPKQPWIGEAVIVVKGAIKNSGTVKEVQHSHRVRSGLLVRVEMNYVSADHGVSPFFYFDYAWLRDPKTGLPLHIRHPLHGQMRYWEPLARVKAVSVPNPKIAQSWTRPISTSSTPPWNNLDFVDPFQTAGAGSSSASSAPPPPPTHWILDSRLDEKEFFVRWKPNNGPEMSKVIAKPECRFGRVRLTHGADSWIVPAEEIYDVAVPILPKTNKLPLVVVRGEHTGKHLRQFFCKYWPNEEEPHIMAVVYHHWGTTAEKRQENHIEVQAKDCAQAAYEPNKQKFKADIEQLRRDARRSDKGKTPKRPYKPKPQH</sequence>
<feature type="compositionally biased region" description="Basic and acidic residues" evidence="1">
    <location>
        <begin position="340"/>
        <end position="361"/>
    </location>
</feature>
<proteinExistence type="predicted"/>
<feature type="region of interest" description="Disordered" evidence="1">
    <location>
        <begin position="340"/>
        <end position="373"/>
    </location>
</feature>
<organism evidence="2 3">
    <name type="scientific">Dendrothele bispora (strain CBS 962.96)</name>
    <dbReference type="NCBI Taxonomy" id="1314807"/>
    <lineage>
        <taxon>Eukaryota</taxon>
        <taxon>Fungi</taxon>
        <taxon>Dikarya</taxon>
        <taxon>Basidiomycota</taxon>
        <taxon>Agaricomycotina</taxon>
        <taxon>Agaricomycetes</taxon>
        <taxon>Agaricomycetidae</taxon>
        <taxon>Agaricales</taxon>
        <taxon>Agaricales incertae sedis</taxon>
        <taxon>Dendrothele</taxon>
    </lineage>
</organism>
<evidence type="ECO:0000313" key="2">
    <source>
        <dbReference type="EMBL" id="THU75688.1"/>
    </source>
</evidence>